<feature type="region of interest" description="Disordered" evidence="1">
    <location>
        <begin position="318"/>
        <end position="384"/>
    </location>
</feature>
<sequence length="580" mass="63236" precursor="true">MKQPAAFLFLFVCLFAVGCNKSPLLTWTEQQCTQIERLTKLLNEIDSPAAADERLDDVRQCYVAMIRAKREGPALFRKHAQDKVLKSTTEALKKRSQKAERESTLAVEKLDARNDLSEPFCSMMKMQSVEFMIATVEMMQEVAKIQGAPRLPVVADLDTSRQLLKLYEQHGPANVVEVEIKQGGPGAAQTLIDAADGDATGLVAADQATVVVGPVNDFDAYRSKLASHGTVTDVDPGMRSFVFSPSHASPPRNAPDHGQVARHDSSFDNLFEPDMTHDERVQAIEQRHDQHVADAHRRAEDMRREALADFNSAFDAEPAATDWRAADPAGAADSPWAEEEDEPAVPTTQPTAQPAWPTGRMASAASPTRTTAAKPTPLQNLTGRDKQQLELAEALNSDDRIALRTAAVELLDVPPSSIRNSDVRRMVARGYRALLKDPHYMMSDGETAIRGLEMHAGKHSVPLVIEYLNTNPLRVPPAAVQTLREHSTPEGIVALIKLLGVTSASEAATAALREAGPDAEAPLLAVVLKLDPTIMPQALELLGDVGSPKSYRVLKIAARKSHPGVRSAANDSLRRIQQRN</sequence>
<gene>
    <name evidence="3" type="ORF">KOR34_49560</name>
</gene>
<proteinExistence type="predicted"/>
<name>A0A5C5UY04_9BACT</name>
<dbReference type="AlphaFoldDB" id="A0A5C5UY04"/>
<reference evidence="3 4" key="1">
    <citation type="submission" date="2019-02" db="EMBL/GenBank/DDBJ databases">
        <title>Deep-cultivation of Planctomycetes and their phenomic and genomic characterization uncovers novel biology.</title>
        <authorList>
            <person name="Wiegand S."/>
            <person name="Jogler M."/>
            <person name="Boedeker C."/>
            <person name="Pinto D."/>
            <person name="Vollmers J."/>
            <person name="Rivas-Marin E."/>
            <person name="Kohn T."/>
            <person name="Peeters S.H."/>
            <person name="Heuer A."/>
            <person name="Rast P."/>
            <person name="Oberbeckmann S."/>
            <person name="Bunk B."/>
            <person name="Jeske O."/>
            <person name="Meyerdierks A."/>
            <person name="Storesund J.E."/>
            <person name="Kallscheuer N."/>
            <person name="Luecker S."/>
            <person name="Lage O.M."/>
            <person name="Pohl T."/>
            <person name="Merkel B.J."/>
            <person name="Hornburger P."/>
            <person name="Mueller R.-W."/>
            <person name="Bruemmer F."/>
            <person name="Labrenz M."/>
            <person name="Spormann A.M."/>
            <person name="Op Den Camp H."/>
            <person name="Overmann J."/>
            <person name="Amann R."/>
            <person name="Jetten M.S.M."/>
            <person name="Mascher T."/>
            <person name="Medema M.H."/>
            <person name="Devos D.P."/>
            <person name="Kaster A.-K."/>
            <person name="Ovreas L."/>
            <person name="Rohde M."/>
            <person name="Galperin M.Y."/>
            <person name="Jogler C."/>
        </authorList>
    </citation>
    <scope>NUCLEOTIDE SEQUENCE [LARGE SCALE GENOMIC DNA]</scope>
    <source>
        <strain evidence="3 4">KOR34</strain>
    </source>
</reference>
<dbReference type="Gene3D" id="1.25.10.10">
    <property type="entry name" value="Leucine-rich Repeat Variant"/>
    <property type="match status" value="1"/>
</dbReference>
<accession>A0A5C5UY04</accession>
<organism evidence="3 4">
    <name type="scientific">Posidoniimonas corsicana</name>
    <dbReference type="NCBI Taxonomy" id="1938618"/>
    <lineage>
        <taxon>Bacteria</taxon>
        <taxon>Pseudomonadati</taxon>
        <taxon>Planctomycetota</taxon>
        <taxon>Planctomycetia</taxon>
        <taxon>Pirellulales</taxon>
        <taxon>Lacipirellulaceae</taxon>
        <taxon>Posidoniimonas</taxon>
    </lineage>
</organism>
<feature type="signal peptide" evidence="2">
    <location>
        <begin position="1"/>
        <end position="18"/>
    </location>
</feature>
<dbReference type="RefSeq" id="WP_146568750.1">
    <property type="nucleotide sequence ID" value="NZ_SIHJ01000005.1"/>
</dbReference>
<evidence type="ECO:0000256" key="1">
    <source>
        <dbReference type="SAM" id="MobiDB-lite"/>
    </source>
</evidence>
<keyword evidence="2" id="KW-0732">Signal</keyword>
<dbReference type="InterPro" id="IPR016024">
    <property type="entry name" value="ARM-type_fold"/>
</dbReference>
<dbReference type="Proteomes" id="UP000316714">
    <property type="component" value="Unassembled WGS sequence"/>
</dbReference>
<evidence type="ECO:0008006" key="5">
    <source>
        <dbReference type="Google" id="ProtNLM"/>
    </source>
</evidence>
<dbReference type="SUPFAM" id="SSF48371">
    <property type="entry name" value="ARM repeat"/>
    <property type="match status" value="1"/>
</dbReference>
<evidence type="ECO:0000256" key="2">
    <source>
        <dbReference type="SAM" id="SignalP"/>
    </source>
</evidence>
<protein>
    <recommendedName>
        <fullName evidence="5">HEAT repeat protein</fullName>
    </recommendedName>
</protein>
<feature type="compositionally biased region" description="Low complexity" evidence="1">
    <location>
        <begin position="344"/>
        <end position="377"/>
    </location>
</feature>
<dbReference type="PROSITE" id="PS51257">
    <property type="entry name" value="PROKAR_LIPOPROTEIN"/>
    <property type="match status" value="1"/>
</dbReference>
<feature type="chain" id="PRO_5023138478" description="HEAT repeat protein" evidence="2">
    <location>
        <begin position="19"/>
        <end position="580"/>
    </location>
</feature>
<feature type="region of interest" description="Disordered" evidence="1">
    <location>
        <begin position="244"/>
        <end position="272"/>
    </location>
</feature>
<dbReference type="InterPro" id="IPR011989">
    <property type="entry name" value="ARM-like"/>
</dbReference>
<comment type="caution">
    <text evidence="3">The sequence shown here is derived from an EMBL/GenBank/DDBJ whole genome shotgun (WGS) entry which is preliminary data.</text>
</comment>
<dbReference type="EMBL" id="SIHJ01000005">
    <property type="protein sequence ID" value="TWT30397.1"/>
    <property type="molecule type" value="Genomic_DNA"/>
</dbReference>
<dbReference type="OrthoDB" id="9827463at2"/>
<keyword evidence="4" id="KW-1185">Reference proteome</keyword>
<evidence type="ECO:0000313" key="4">
    <source>
        <dbReference type="Proteomes" id="UP000316714"/>
    </source>
</evidence>
<evidence type="ECO:0000313" key="3">
    <source>
        <dbReference type="EMBL" id="TWT30397.1"/>
    </source>
</evidence>